<dbReference type="InterPro" id="IPR000531">
    <property type="entry name" value="Beta-barrel_TonB"/>
</dbReference>
<dbReference type="InterPro" id="IPR039426">
    <property type="entry name" value="TonB-dep_rcpt-like"/>
</dbReference>
<evidence type="ECO:0000313" key="20">
    <source>
        <dbReference type="Proteomes" id="UP000292307"/>
    </source>
</evidence>
<keyword evidence="20" id="KW-1185">Reference proteome</keyword>
<dbReference type="PANTHER" id="PTHR32552">
    <property type="entry name" value="FERRICHROME IRON RECEPTOR-RELATED"/>
    <property type="match status" value="1"/>
</dbReference>
<name>A0ABX5RVM3_9BURK</name>
<evidence type="ECO:0000256" key="10">
    <source>
        <dbReference type="ARBA" id="ARBA00023077"/>
    </source>
</evidence>
<keyword evidence="5" id="KW-0410">Iron transport</keyword>
<evidence type="ECO:0000256" key="11">
    <source>
        <dbReference type="ARBA" id="ARBA00023136"/>
    </source>
</evidence>
<dbReference type="Proteomes" id="UP000292307">
    <property type="component" value="Chromosome"/>
</dbReference>
<evidence type="ECO:0000256" key="13">
    <source>
        <dbReference type="ARBA" id="ARBA00023237"/>
    </source>
</evidence>
<comment type="similarity">
    <text evidence="2 14 15">Belongs to the TonB-dependent receptor family.</text>
</comment>
<keyword evidence="10 15" id="KW-0798">TonB box</keyword>
<gene>
    <name evidence="19" type="ORF">EYF70_18825</name>
</gene>
<sequence length="860" mass="92755">MNKRKQPSLRKAVFFIRTERVGFEDPRLPVPGSPNRPSMQPPPNKPPPHSSNDQLPAFAYPRGRQSAVPPPPDDKAGGEGATPADQSRSHPKRPPSASSAPAPHASTPAARCAPALPSRPQLSTMKKPDHIRFPSRPRHCASRLAGHAMLVCVSLSANGANAQEPPAAGTHETVLPTVYVTGASPGDEPVQGYVATRSGTATKTDTPIHETPQAVSVITREEMSVRGVRDIGEAVAYTAGSSVGATGETALFGGNSVRVRGFGGGGTAGYSFNEYLDGMKLQGTGYDGGNLDPYLLERVEVVKGPASVLFGQTQPGGIVNMVSKRPGPGMVNEVRLGAGSRSRAEGAVDAGGSLGAQLHFRVTGLALREDLQQDPSGRERRMLAPALSWSNGRTSLTALAHWQRDEIDATLLNIVPAAGLFGNPHGRVRSDIRVGEPGYEYWDRTTMAIGYLFSHAWSDTLAFRQNLRYSRNELDSQWVYRRALATDARTLNRSAFAAFEDARTATLDNQVEWRFDTGAARHTLLAGVDYQRRTNDAVRHFGTNGVPAIDLFAPVHHQAIPVQPVYQSEEVTGRQLGLYLQDQIRFGALSVLVGGRRDDARSRLLNRLAGAWTEQDDDAFTGRVGIIYNLASGFAPYASYAESFEPVSGRAFDGTLFEPMEGRQYEVGVKYQPRGAGLLATVAAFDLTQRNMTTGDPEHTGFSIQTGEVRTRGIELEAKTQLGRNLDLTAAYTWLDDKVTRSNGSDLGKRRAQIPAHAASVWAFHSVRSGVLAGLGTGLGARYTGKTQGDAANMFTVPGLALFDFALRYDLRALAGHGNWALELNVSNLADKDYVASCFATHSCYIGLGRSVRGALKYRW</sequence>
<dbReference type="CDD" id="cd01347">
    <property type="entry name" value="ligand_gated_channel"/>
    <property type="match status" value="1"/>
</dbReference>
<dbReference type="Gene3D" id="2.170.130.10">
    <property type="entry name" value="TonB-dependent receptor, plug domain"/>
    <property type="match status" value="1"/>
</dbReference>
<evidence type="ECO:0000256" key="9">
    <source>
        <dbReference type="ARBA" id="ARBA00023065"/>
    </source>
</evidence>
<keyword evidence="8" id="KW-0408">Iron</keyword>
<dbReference type="InterPro" id="IPR010105">
    <property type="entry name" value="TonB_sidphr_rcpt"/>
</dbReference>
<keyword evidence="12 19" id="KW-0675">Receptor</keyword>
<keyword evidence="11 14" id="KW-0472">Membrane</keyword>
<dbReference type="Pfam" id="PF07715">
    <property type="entry name" value="Plug"/>
    <property type="match status" value="1"/>
</dbReference>
<feature type="domain" description="TonB-dependent receptor plug" evidence="18">
    <location>
        <begin position="209"/>
        <end position="318"/>
    </location>
</feature>
<feature type="domain" description="TonB-dependent receptor-like beta-barrel" evidence="17">
    <location>
        <begin position="414"/>
        <end position="829"/>
    </location>
</feature>
<evidence type="ECO:0000256" key="5">
    <source>
        <dbReference type="ARBA" id="ARBA00022496"/>
    </source>
</evidence>
<evidence type="ECO:0000256" key="14">
    <source>
        <dbReference type="PROSITE-ProRule" id="PRU01360"/>
    </source>
</evidence>
<keyword evidence="9" id="KW-0406">Ion transport</keyword>
<feature type="compositionally biased region" description="Low complexity" evidence="16">
    <location>
        <begin position="95"/>
        <end position="111"/>
    </location>
</feature>
<accession>A0ABX5RVM3</accession>
<dbReference type="InterPro" id="IPR012910">
    <property type="entry name" value="Plug_dom"/>
</dbReference>
<dbReference type="InterPro" id="IPR037066">
    <property type="entry name" value="Plug_dom_sf"/>
</dbReference>
<evidence type="ECO:0000313" key="19">
    <source>
        <dbReference type="EMBL" id="QBI02669.1"/>
    </source>
</evidence>
<evidence type="ECO:0000256" key="3">
    <source>
        <dbReference type="ARBA" id="ARBA00022448"/>
    </source>
</evidence>
<keyword evidence="13 14" id="KW-0998">Cell outer membrane</keyword>
<dbReference type="Pfam" id="PF00593">
    <property type="entry name" value="TonB_dep_Rec_b-barrel"/>
    <property type="match status" value="1"/>
</dbReference>
<evidence type="ECO:0000256" key="6">
    <source>
        <dbReference type="ARBA" id="ARBA00022692"/>
    </source>
</evidence>
<evidence type="ECO:0000259" key="18">
    <source>
        <dbReference type="Pfam" id="PF07715"/>
    </source>
</evidence>
<evidence type="ECO:0000259" key="17">
    <source>
        <dbReference type="Pfam" id="PF00593"/>
    </source>
</evidence>
<dbReference type="SUPFAM" id="SSF56935">
    <property type="entry name" value="Porins"/>
    <property type="match status" value="1"/>
</dbReference>
<evidence type="ECO:0000256" key="4">
    <source>
        <dbReference type="ARBA" id="ARBA00022452"/>
    </source>
</evidence>
<dbReference type="NCBIfam" id="TIGR01783">
    <property type="entry name" value="TonB-siderophor"/>
    <property type="match status" value="1"/>
</dbReference>
<dbReference type="EMBL" id="CP036401">
    <property type="protein sequence ID" value="QBI02669.1"/>
    <property type="molecule type" value="Genomic_DNA"/>
</dbReference>
<dbReference type="PROSITE" id="PS52016">
    <property type="entry name" value="TONB_DEPENDENT_REC_3"/>
    <property type="match status" value="1"/>
</dbReference>
<reference evidence="19 20" key="1">
    <citation type="submission" date="2019-02" db="EMBL/GenBank/DDBJ databases">
        <title>Draft Genome Sequences of Six Type Strains of the Genus Massilia.</title>
        <authorList>
            <person name="Miess H."/>
            <person name="Frediansyhah A."/>
            <person name="Gross H."/>
        </authorList>
    </citation>
    <scope>NUCLEOTIDE SEQUENCE [LARGE SCALE GENOMIC DNA]</scope>
    <source>
        <strain evidence="19 20">DSM 17472</strain>
    </source>
</reference>
<protein>
    <submittedName>
        <fullName evidence="19">TonB-dependent siderophore receptor</fullName>
    </submittedName>
</protein>
<evidence type="ECO:0000256" key="15">
    <source>
        <dbReference type="RuleBase" id="RU003357"/>
    </source>
</evidence>
<dbReference type="PANTHER" id="PTHR32552:SF68">
    <property type="entry name" value="FERRICHROME OUTER MEMBRANE TRANSPORTER_PHAGE RECEPTOR"/>
    <property type="match status" value="1"/>
</dbReference>
<feature type="compositionally biased region" description="Basic and acidic residues" evidence="16">
    <location>
        <begin position="17"/>
        <end position="27"/>
    </location>
</feature>
<evidence type="ECO:0000256" key="7">
    <source>
        <dbReference type="ARBA" id="ARBA00022729"/>
    </source>
</evidence>
<proteinExistence type="inferred from homology"/>
<evidence type="ECO:0000256" key="12">
    <source>
        <dbReference type="ARBA" id="ARBA00023170"/>
    </source>
</evidence>
<dbReference type="InterPro" id="IPR036942">
    <property type="entry name" value="Beta-barrel_TonB_sf"/>
</dbReference>
<organism evidence="19 20">
    <name type="scientific">Pseudoduganella albidiflava</name>
    <dbReference type="NCBI Taxonomy" id="321983"/>
    <lineage>
        <taxon>Bacteria</taxon>
        <taxon>Pseudomonadati</taxon>
        <taxon>Pseudomonadota</taxon>
        <taxon>Betaproteobacteria</taxon>
        <taxon>Burkholderiales</taxon>
        <taxon>Oxalobacteraceae</taxon>
        <taxon>Telluria group</taxon>
        <taxon>Pseudoduganella</taxon>
    </lineage>
</organism>
<keyword evidence="6 14" id="KW-0812">Transmembrane</keyword>
<comment type="subcellular location">
    <subcellularLocation>
        <location evidence="1 14">Cell outer membrane</location>
        <topology evidence="1 14">Multi-pass membrane protein</topology>
    </subcellularLocation>
</comment>
<evidence type="ECO:0000256" key="16">
    <source>
        <dbReference type="SAM" id="MobiDB-lite"/>
    </source>
</evidence>
<dbReference type="Gene3D" id="2.40.170.20">
    <property type="entry name" value="TonB-dependent receptor, beta-barrel domain"/>
    <property type="match status" value="1"/>
</dbReference>
<feature type="region of interest" description="Disordered" evidence="16">
    <location>
        <begin position="1"/>
        <end position="133"/>
    </location>
</feature>
<evidence type="ECO:0000256" key="1">
    <source>
        <dbReference type="ARBA" id="ARBA00004571"/>
    </source>
</evidence>
<evidence type="ECO:0000256" key="8">
    <source>
        <dbReference type="ARBA" id="ARBA00023004"/>
    </source>
</evidence>
<keyword evidence="7" id="KW-0732">Signal</keyword>
<keyword evidence="3 14" id="KW-0813">Transport</keyword>
<keyword evidence="4 14" id="KW-1134">Transmembrane beta strand</keyword>
<feature type="compositionally biased region" description="Pro residues" evidence="16">
    <location>
        <begin position="28"/>
        <end position="49"/>
    </location>
</feature>
<evidence type="ECO:0000256" key="2">
    <source>
        <dbReference type="ARBA" id="ARBA00009810"/>
    </source>
</evidence>